<accession>A0ABW3DH79</accession>
<evidence type="ECO:0000313" key="2">
    <source>
        <dbReference type="Proteomes" id="UP001597120"/>
    </source>
</evidence>
<dbReference type="RefSeq" id="WP_379291135.1">
    <property type="nucleotide sequence ID" value="NZ_JBHTIU010000094.1"/>
</dbReference>
<dbReference type="Proteomes" id="UP001597120">
    <property type="component" value="Unassembled WGS sequence"/>
</dbReference>
<evidence type="ECO:0000313" key="1">
    <source>
        <dbReference type="EMBL" id="MFD0871914.1"/>
    </source>
</evidence>
<proteinExistence type="predicted"/>
<reference evidence="2" key="1">
    <citation type="journal article" date="2019" name="Int. J. Syst. Evol. Microbiol.">
        <title>The Global Catalogue of Microorganisms (GCM) 10K type strain sequencing project: providing services to taxonomists for standard genome sequencing and annotation.</title>
        <authorList>
            <consortium name="The Broad Institute Genomics Platform"/>
            <consortium name="The Broad Institute Genome Sequencing Center for Infectious Disease"/>
            <person name="Wu L."/>
            <person name="Ma J."/>
        </authorList>
    </citation>
    <scope>NUCLEOTIDE SEQUENCE [LARGE SCALE GENOMIC DNA]</scope>
    <source>
        <strain evidence="2">CCUG 57263</strain>
    </source>
</reference>
<protein>
    <submittedName>
        <fullName evidence="1">Uncharacterized protein</fullName>
    </submittedName>
</protein>
<organism evidence="1 2">
    <name type="scientific">Paenibacillus residui</name>
    <dbReference type="NCBI Taxonomy" id="629724"/>
    <lineage>
        <taxon>Bacteria</taxon>
        <taxon>Bacillati</taxon>
        <taxon>Bacillota</taxon>
        <taxon>Bacilli</taxon>
        <taxon>Bacillales</taxon>
        <taxon>Paenibacillaceae</taxon>
        <taxon>Paenibacillus</taxon>
    </lineage>
</organism>
<keyword evidence="2" id="KW-1185">Reference proteome</keyword>
<comment type="caution">
    <text evidence="1">The sequence shown here is derived from an EMBL/GenBank/DDBJ whole genome shotgun (WGS) entry which is preliminary data.</text>
</comment>
<dbReference type="EMBL" id="JBHTIU010000094">
    <property type="protein sequence ID" value="MFD0871914.1"/>
    <property type="molecule type" value="Genomic_DNA"/>
</dbReference>
<name>A0ABW3DH79_9BACL</name>
<sequence>MTTIPSRRTEILRLAAETALTLPVLPSGFWFHKDIRDNLFYALHLHLAACREDIPLAADRQTAKDTAENMLLRVLRLQQRDPEAERYGHWPLNLGNDPQSAPAHPLPAELVGNILSLYYVKFQAYLSDALKDELKTSLTHLHRSKIYDVPQQAFHHHEAKLFNMKVTLGAGLGDSELAEDGHRNLQAILHRLTSRGFQEYGCLPWFWHWVQAFTCTWEITEDPQIRQTAARVLEWLWTYRAKCYLQGAWIGPRSRSLANDAPADRNYIADYIQFGDFSLPSAIYRLEGFALFDYEVPAEIAAAARSGETSEWNFTVPPHPHTANDQPLHQSIYRTEQFAVGGVYERVEEFDNEQIRWAVSLPIRKDASANQLYFFHPGKHYKPGDLRHASDFGEILLHRQTAAALYPVPAGEDGTIVGALPLGEWTTRGNDWFGSVDDVYFAVFLARPATATIGSDKLALTCSGSDNGVVVEVASREEAAAQEITTLEQWAERLAARRPQFAGRGEQGCSVSYRTFQGTELLLNVPAGGGTPERKINSSDLSFDRFEPIARMAVTCSS</sequence>
<gene>
    <name evidence="1" type="ORF">ACFQ03_22555</name>
</gene>